<dbReference type="InterPro" id="IPR050075">
    <property type="entry name" value="LeuD"/>
</dbReference>
<dbReference type="UniPathway" id="UPA00048">
    <property type="reaction ID" value="UER00071"/>
</dbReference>
<dbReference type="Gene3D" id="3.20.19.10">
    <property type="entry name" value="Aconitase, domain 4"/>
    <property type="match status" value="1"/>
</dbReference>
<dbReference type="Proteomes" id="UP000003706">
    <property type="component" value="Unassembled WGS sequence"/>
</dbReference>
<reference evidence="9 10" key="1">
    <citation type="submission" date="2011-09" db="EMBL/GenBank/DDBJ databases">
        <title>The draft genome of Methanotorris formicicus Mc-S-70.</title>
        <authorList>
            <consortium name="US DOE Joint Genome Institute (JGI-PGF)"/>
            <person name="Lucas S."/>
            <person name="Han J."/>
            <person name="Lapidus A."/>
            <person name="Cheng J.-F."/>
            <person name="Goodwin L."/>
            <person name="Pitluck S."/>
            <person name="Peters L."/>
            <person name="Land M.L."/>
            <person name="Hauser L."/>
            <person name="Sieprawska-Lupa M."/>
            <person name="Takai K."/>
            <person name="Miyazaki J."/>
            <person name="Whitman W."/>
            <person name="Woyke T.J."/>
        </authorList>
    </citation>
    <scope>NUCLEOTIDE SEQUENCE [LARGE SCALE GENOMIC DNA]</scope>
    <source>
        <strain evidence="9 10">Mc-S-70</strain>
    </source>
</reference>
<dbReference type="HAMAP" id="MF_01032">
    <property type="entry name" value="LeuD_type2"/>
    <property type="match status" value="1"/>
</dbReference>
<comment type="caution">
    <text evidence="7">Lacks conserved residue(s) required for the propagation of feature annotation.</text>
</comment>
<dbReference type="InterPro" id="IPR000573">
    <property type="entry name" value="AconitaseA/IPMdHydase_ssu_swvl"/>
</dbReference>
<sequence length="169" mass="18598">MVKKIIKGRVWKFGDNIDTDAILPARYLVYTTEEELAKFAMTGADPDFPKKVKKGDIIVGGKNFGCGSSREHAPIGLKGAGISLVIAESFARIFYRNAINIGLPLLECKDISKHVKEGDILEVDLDKGTIKNLTTGEELKAQKLPEFMMEILNDGGLMPHLKKKLGLVQ</sequence>
<dbReference type="NCBIfam" id="TIGR02087">
    <property type="entry name" value="LEUD_arch"/>
    <property type="match status" value="1"/>
</dbReference>
<evidence type="ECO:0000313" key="10">
    <source>
        <dbReference type="Proteomes" id="UP000003706"/>
    </source>
</evidence>
<dbReference type="GO" id="GO:0009098">
    <property type="term" value="P:L-leucine biosynthetic process"/>
    <property type="evidence" value="ECO:0007669"/>
    <property type="project" value="UniProtKB-UniRule"/>
</dbReference>
<accession>H1L1B4</accession>
<dbReference type="GO" id="GO:0003861">
    <property type="term" value="F:3-isopropylmalate dehydratase activity"/>
    <property type="evidence" value="ECO:0007669"/>
    <property type="project" value="UniProtKB-UniRule"/>
</dbReference>
<dbReference type="EC" id="4.2.1.33" evidence="7"/>
<organism evidence="9 10">
    <name type="scientific">Methanotorris formicicus Mc-S-70</name>
    <dbReference type="NCBI Taxonomy" id="647171"/>
    <lineage>
        <taxon>Archaea</taxon>
        <taxon>Methanobacteriati</taxon>
        <taxon>Methanobacteriota</taxon>
        <taxon>Methanomada group</taxon>
        <taxon>Methanococci</taxon>
        <taxon>Methanococcales</taxon>
        <taxon>Methanocaldococcaceae</taxon>
        <taxon>Methanotorris</taxon>
    </lineage>
</organism>
<dbReference type="PATRIC" id="fig|647171.4.peg.1775"/>
<evidence type="ECO:0000256" key="6">
    <source>
        <dbReference type="ARBA" id="ARBA00023304"/>
    </source>
</evidence>
<evidence type="ECO:0000259" key="8">
    <source>
        <dbReference type="Pfam" id="PF00694"/>
    </source>
</evidence>
<comment type="function">
    <text evidence="7">Catalyzes the isomerization between 2-isopropylmalate and 3-isopropylmalate, via the formation of 2-isopropylmaleate.</text>
</comment>
<dbReference type="EMBL" id="AGJL01000068">
    <property type="protein sequence ID" value="EHP83874.1"/>
    <property type="molecule type" value="Genomic_DNA"/>
</dbReference>
<name>H1L1B4_9EURY</name>
<dbReference type="InterPro" id="IPR011827">
    <property type="entry name" value="LeuD_type2/HacB/DmdB"/>
</dbReference>
<keyword evidence="3 7" id="KW-0432">Leucine biosynthesis</keyword>
<comment type="subunit">
    <text evidence="7">Heterodimer of LeuC and LeuD.</text>
</comment>
<evidence type="ECO:0000256" key="5">
    <source>
        <dbReference type="ARBA" id="ARBA00023239"/>
    </source>
</evidence>
<evidence type="ECO:0000313" key="9">
    <source>
        <dbReference type="EMBL" id="EHP83874.1"/>
    </source>
</evidence>
<keyword evidence="6 7" id="KW-0100">Branched-chain amino acid biosynthesis</keyword>
<gene>
    <name evidence="7" type="primary">leuD</name>
    <name evidence="9" type="ORF">MetfoDRAFT_1838</name>
</gene>
<comment type="caution">
    <text evidence="9">The sequence shown here is derived from an EMBL/GenBank/DDBJ whole genome shotgun (WGS) entry which is preliminary data.</text>
</comment>
<dbReference type="OrthoDB" id="6505at2157"/>
<dbReference type="Pfam" id="PF00694">
    <property type="entry name" value="Aconitase_C"/>
    <property type="match status" value="1"/>
</dbReference>
<dbReference type="InterPro" id="IPR033940">
    <property type="entry name" value="IPMI_Swivel"/>
</dbReference>
<keyword evidence="4 7" id="KW-0028">Amino-acid biosynthesis</keyword>
<dbReference type="SUPFAM" id="SSF52016">
    <property type="entry name" value="LeuD/IlvD-like"/>
    <property type="match status" value="1"/>
</dbReference>
<comment type="pathway">
    <text evidence="2 7">Amino-acid biosynthesis; L-leucine biosynthesis; L-leucine from 3-methyl-2-oxobutanoate: step 2/4.</text>
</comment>
<dbReference type="CDD" id="cd01577">
    <property type="entry name" value="IPMI_Swivel"/>
    <property type="match status" value="1"/>
</dbReference>
<feature type="domain" description="Aconitase A/isopropylmalate dehydratase small subunit swivel" evidence="8">
    <location>
        <begin position="29"/>
        <end position="104"/>
    </location>
</feature>
<comment type="similarity">
    <text evidence="7">Belongs to the LeuD family. LeuD type 2 subfamily.</text>
</comment>
<dbReference type="InterPro" id="IPR015928">
    <property type="entry name" value="Aconitase/3IPM_dehydase_swvl"/>
</dbReference>
<evidence type="ECO:0000256" key="7">
    <source>
        <dbReference type="HAMAP-Rule" id="MF_01032"/>
    </source>
</evidence>
<evidence type="ECO:0000256" key="4">
    <source>
        <dbReference type="ARBA" id="ARBA00022605"/>
    </source>
</evidence>
<protein>
    <recommendedName>
        <fullName evidence="7">3-isopropylmalate dehydratase small subunit</fullName>
        <ecNumber evidence="7">4.2.1.33</ecNumber>
    </recommendedName>
    <alternativeName>
        <fullName evidence="7">Alpha-IPM isomerase</fullName>
        <shortName evidence="7">IPMI</shortName>
    </alternativeName>
    <alternativeName>
        <fullName evidence="7">Isopropylmalate isomerase</fullName>
    </alternativeName>
</protein>
<dbReference type="AlphaFoldDB" id="H1L1B4"/>
<proteinExistence type="inferred from homology"/>
<evidence type="ECO:0000256" key="3">
    <source>
        <dbReference type="ARBA" id="ARBA00022430"/>
    </source>
</evidence>
<dbReference type="PANTHER" id="PTHR43345:SF9">
    <property type="entry name" value="3-ISOPROPYLMALATE DEHYDRATASE SMALL SUBUNIT"/>
    <property type="match status" value="1"/>
</dbReference>
<dbReference type="PANTHER" id="PTHR43345">
    <property type="entry name" value="3-ISOPROPYLMALATE DEHYDRATASE SMALL SUBUNIT 2-RELATED-RELATED"/>
    <property type="match status" value="1"/>
</dbReference>
<comment type="catalytic activity">
    <reaction evidence="1 7">
        <text>(2R,3S)-3-isopropylmalate = (2S)-2-isopropylmalate</text>
        <dbReference type="Rhea" id="RHEA:32287"/>
        <dbReference type="ChEBI" id="CHEBI:1178"/>
        <dbReference type="ChEBI" id="CHEBI:35121"/>
        <dbReference type="EC" id="4.2.1.33"/>
    </reaction>
</comment>
<dbReference type="FunFam" id="3.20.19.10:FF:000007">
    <property type="entry name" value="Isopropylmalate/citramalate isomerase small subunit"/>
    <property type="match status" value="1"/>
</dbReference>
<evidence type="ECO:0000256" key="1">
    <source>
        <dbReference type="ARBA" id="ARBA00000491"/>
    </source>
</evidence>
<keyword evidence="5 7" id="KW-0456">Lyase</keyword>
<evidence type="ECO:0000256" key="2">
    <source>
        <dbReference type="ARBA" id="ARBA00004729"/>
    </source>
</evidence>
<dbReference type="RefSeq" id="WP_007045259.1">
    <property type="nucleotide sequence ID" value="NZ_AGJL01000068.1"/>
</dbReference>
<keyword evidence="10" id="KW-1185">Reference proteome</keyword>
<dbReference type="STRING" id="647171.MetfoDRAFT_1838"/>